<sequence>MQTELENLLLEVSKSRLIDLGDMQQAEELIINSLLRGLQIQRAGVWMLDKQAGGIRCNLVIDLFHQTRDENIVLTRKKFPQYFKALDTERTIAACDALTDPATKAFADVYLKPMGIGAMLDVPIRHRGKMVGIVCCEHIGGEKIWSQDEQSFAAAMADLVGRAISAKERNDYARQLEETNASLEKLVQERTSSLEQTLDSLKQAQKQLIENEKMASLGSLVSGVAHEVNTPLGIAVTGASHCQHLLTQLRAKIGDNRLTRSALDQHMDSMDQSLDLVTLNLDRAAELVQNFKKTAVDQHSLALTRFELGEYIQVVMSSLLPMLKKNQVNYWLRAEDKISMYSYPGALAQILTNLTNNACLHAFSENNDKNELLIEVQRQQHQNNEHAVIAFKDNGSGMSAGILKNIFQPFFTTRRGKGGSGLGLSISYNLATAKLKGSLDAKSQPQQGTTFTLTLPCHLDK</sequence>
<dbReference type="PRINTS" id="PR00344">
    <property type="entry name" value="BCTRLSENSOR"/>
</dbReference>
<comment type="catalytic activity">
    <reaction evidence="1">
        <text>ATP + protein L-histidine = ADP + protein N-phospho-L-histidine.</text>
        <dbReference type="EC" id="2.7.13.3"/>
    </reaction>
</comment>
<protein>
    <recommendedName>
        <fullName evidence="2">histidine kinase</fullName>
        <ecNumber evidence="2">2.7.13.3</ecNumber>
    </recommendedName>
</protein>
<dbReference type="Proteomes" id="UP000068447">
    <property type="component" value="Chromosome"/>
</dbReference>
<organism evidence="5 6">
    <name type="scientific">Lacimicrobium alkaliphilum</name>
    <dbReference type="NCBI Taxonomy" id="1526571"/>
    <lineage>
        <taxon>Bacteria</taxon>
        <taxon>Pseudomonadati</taxon>
        <taxon>Pseudomonadota</taxon>
        <taxon>Gammaproteobacteria</taxon>
        <taxon>Alteromonadales</taxon>
        <taxon>Alteromonadaceae</taxon>
        <taxon>Lacimicrobium</taxon>
    </lineage>
</organism>
<dbReference type="InterPro" id="IPR003018">
    <property type="entry name" value="GAF"/>
</dbReference>
<dbReference type="AlphaFoldDB" id="A0A0U3B3F0"/>
<dbReference type="RefSeq" id="WP_062482257.1">
    <property type="nucleotide sequence ID" value="NZ_CP013650.1"/>
</dbReference>
<gene>
    <name evidence="5" type="ORF">AT746_15930</name>
</gene>
<accession>A0A0U3B3F0</accession>
<dbReference type="Pfam" id="PF01590">
    <property type="entry name" value="GAF"/>
    <property type="match status" value="1"/>
</dbReference>
<reference evidence="5 6" key="1">
    <citation type="submission" date="2015-12" db="EMBL/GenBank/DDBJ databases">
        <title>Complete genome of Lacimicrobium alkaliphilum KCTC 32984.</title>
        <authorList>
            <person name="Kim S.-G."/>
            <person name="Lee Y.-J."/>
        </authorList>
    </citation>
    <scope>NUCLEOTIDE SEQUENCE [LARGE SCALE GENOMIC DNA]</scope>
    <source>
        <strain evidence="5 6">YelD216</strain>
    </source>
</reference>
<dbReference type="PANTHER" id="PTHR43065">
    <property type="entry name" value="SENSOR HISTIDINE KINASE"/>
    <property type="match status" value="1"/>
</dbReference>
<feature type="coiled-coil region" evidence="3">
    <location>
        <begin position="169"/>
        <end position="214"/>
    </location>
</feature>
<evidence type="ECO:0000313" key="5">
    <source>
        <dbReference type="EMBL" id="ALS99600.1"/>
    </source>
</evidence>
<name>A0A0U3B3F0_9ALTE</name>
<dbReference type="EMBL" id="CP013650">
    <property type="protein sequence ID" value="ALS99600.1"/>
    <property type="molecule type" value="Genomic_DNA"/>
</dbReference>
<dbReference type="KEGG" id="lal:AT746_15930"/>
<dbReference type="InterPro" id="IPR029016">
    <property type="entry name" value="GAF-like_dom_sf"/>
</dbReference>
<dbReference type="InterPro" id="IPR004358">
    <property type="entry name" value="Sig_transdc_His_kin-like_C"/>
</dbReference>
<dbReference type="Gene3D" id="3.30.450.40">
    <property type="match status" value="1"/>
</dbReference>
<keyword evidence="6" id="KW-1185">Reference proteome</keyword>
<dbReference type="SUPFAM" id="SSF55874">
    <property type="entry name" value="ATPase domain of HSP90 chaperone/DNA topoisomerase II/histidine kinase"/>
    <property type="match status" value="1"/>
</dbReference>
<dbReference type="Pfam" id="PF02518">
    <property type="entry name" value="HATPase_c"/>
    <property type="match status" value="1"/>
</dbReference>
<dbReference type="GO" id="GO:0004673">
    <property type="term" value="F:protein histidine kinase activity"/>
    <property type="evidence" value="ECO:0007669"/>
    <property type="project" value="UniProtKB-EC"/>
</dbReference>
<evidence type="ECO:0000256" key="3">
    <source>
        <dbReference type="SAM" id="Coils"/>
    </source>
</evidence>
<evidence type="ECO:0000256" key="2">
    <source>
        <dbReference type="ARBA" id="ARBA00012438"/>
    </source>
</evidence>
<evidence type="ECO:0000256" key="1">
    <source>
        <dbReference type="ARBA" id="ARBA00000085"/>
    </source>
</evidence>
<dbReference type="Gene3D" id="1.10.287.130">
    <property type="match status" value="1"/>
</dbReference>
<dbReference type="PANTHER" id="PTHR43065:SF42">
    <property type="entry name" value="TWO-COMPONENT SENSOR PPRA"/>
    <property type="match status" value="1"/>
</dbReference>
<dbReference type="Gene3D" id="3.30.565.10">
    <property type="entry name" value="Histidine kinase-like ATPase, C-terminal domain"/>
    <property type="match status" value="1"/>
</dbReference>
<dbReference type="STRING" id="1526571.AT746_15930"/>
<dbReference type="InterPro" id="IPR036890">
    <property type="entry name" value="HATPase_C_sf"/>
</dbReference>
<proteinExistence type="predicted"/>
<evidence type="ECO:0000259" key="4">
    <source>
        <dbReference type="PROSITE" id="PS50109"/>
    </source>
</evidence>
<dbReference type="InterPro" id="IPR003594">
    <property type="entry name" value="HATPase_dom"/>
</dbReference>
<dbReference type="OrthoDB" id="2521613at2"/>
<keyword evidence="3" id="KW-0175">Coiled coil</keyword>
<evidence type="ECO:0000313" key="6">
    <source>
        <dbReference type="Proteomes" id="UP000068447"/>
    </source>
</evidence>
<dbReference type="SMART" id="SM00065">
    <property type="entry name" value="GAF"/>
    <property type="match status" value="1"/>
</dbReference>
<dbReference type="SUPFAM" id="SSF55781">
    <property type="entry name" value="GAF domain-like"/>
    <property type="match status" value="1"/>
</dbReference>
<dbReference type="InterPro" id="IPR005467">
    <property type="entry name" value="His_kinase_dom"/>
</dbReference>
<dbReference type="SMART" id="SM00387">
    <property type="entry name" value="HATPase_c"/>
    <property type="match status" value="1"/>
</dbReference>
<feature type="domain" description="Histidine kinase" evidence="4">
    <location>
        <begin position="223"/>
        <end position="459"/>
    </location>
</feature>
<dbReference type="EC" id="2.7.13.3" evidence="2"/>
<dbReference type="PROSITE" id="PS50109">
    <property type="entry name" value="HIS_KIN"/>
    <property type="match status" value="1"/>
</dbReference>